<dbReference type="InterPro" id="IPR051781">
    <property type="entry name" value="Metallo-dep_Hydrolase"/>
</dbReference>
<dbReference type="AlphaFoldDB" id="A0A9P0G5N2"/>
<gene>
    <name evidence="3" type="ORF">BEMITA_LOCUS10481</name>
</gene>
<keyword evidence="1" id="KW-0732">Signal</keyword>
<sequence>MLLFSINLSSLLFSVVWITHSSLGGAGQFRNVAYNIGQNQDKQLQTINHTNNMNVSEPKRISHHLLKADHVFDGENIQEGWWVLVADNQIAALGKPGDFCVPPGTKIVELKGQTLMPGMIEGHSHMFLHPYNETSWSDQVLRESRAERTARAVNHARSTLLAGFTTVRDLGTEGAMYDDVGLKQAIDKGVIPGPRILTATLAIVATGSYGPQGFNEATMESIIKGAEEADGVDALARVVRSQIGHGADVIKMYGDTGSGAVTFSLAELQLAVEISSSSGRYVAVHTYTEEGMRRASLAGVRTIEHGDDGTPEIFELMKQKGVALCPTLAATEAVASYRGWKKGVDPEPERVKEKHRSFNFALQSGVTICMGGDVGVFPHGDNAREILLLVEYGMEPIKAMRSATSINAEVFGLKRLGRIRPTYLADLIAVSGNPAEDITSLKHVNFVMKDGVIYKQ</sequence>
<evidence type="ECO:0000256" key="1">
    <source>
        <dbReference type="SAM" id="SignalP"/>
    </source>
</evidence>
<dbReference type="SUPFAM" id="SSF51338">
    <property type="entry name" value="Composite domain of metallo-dependent hydrolases"/>
    <property type="match status" value="1"/>
</dbReference>
<dbReference type="Gene3D" id="2.30.40.10">
    <property type="entry name" value="Urease, subunit C, domain 1"/>
    <property type="match status" value="1"/>
</dbReference>
<organism evidence="3 4">
    <name type="scientific">Bemisia tabaci</name>
    <name type="common">Sweetpotato whitefly</name>
    <name type="synonym">Aleurodes tabaci</name>
    <dbReference type="NCBI Taxonomy" id="7038"/>
    <lineage>
        <taxon>Eukaryota</taxon>
        <taxon>Metazoa</taxon>
        <taxon>Ecdysozoa</taxon>
        <taxon>Arthropoda</taxon>
        <taxon>Hexapoda</taxon>
        <taxon>Insecta</taxon>
        <taxon>Pterygota</taxon>
        <taxon>Neoptera</taxon>
        <taxon>Paraneoptera</taxon>
        <taxon>Hemiptera</taxon>
        <taxon>Sternorrhyncha</taxon>
        <taxon>Aleyrodoidea</taxon>
        <taxon>Aleyrodidae</taxon>
        <taxon>Aleyrodinae</taxon>
        <taxon>Bemisia</taxon>
    </lineage>
</organism>
<dbReference type="Gene3D" id="3.20.20.140">
    <property type="entry name" value="Metal-dependent hydrolases"/>
    <property type="match status" value="1"/>
</dbReference>
<dbReference type="InterPro" id="IPR057744">
    <property type="entry name" value="OTAase-like"/>
</dbReference>
<accession>A0A9P0G5N2</accession>
<evidence type="ECO:0000313" key="3">
    <source>
        <dbReference type="EMBL" id="CAH0774080.1"/>
    </source>
</evidence>
<dbReference type="PANTHER" id="PTHR43135">
    <property type="entry name" value="ALPHA-D-RIBOSE 1-METHYLPHOSPHONATE 5-TRIPHOSPHATE DIPHOSPHATASE"/>
    <property type="match status" value="1"/>
</dbReference>
<dbReference type="CDD" id="cd01299">
    <property type="entry name" value="Met_dep_hydrolase_A"/>
    <property type="match status" value="1"/>
</dbReference>
<name>A0A9P0G5N2_BEMTA</name>
<dbReference type="InterPro" id="IPR011059">
    <property type="entry name" value="Metal-dep_hydrolase_composite"/>
</dbReference>
<dbReference type="EMBL" id="OU963867">
    <property type="protein sequence ID" value="CAH0774080.1"/>
    <property type="molecule type" value="Genomic_DNA"/>
</dbReference>
<dbReference type="PANTHER" id="PTHR43135:SF3">
    <property type="entry name" value="ALPHA-D-RIBOSE 1-METHYLPHOSPHONATE 5-TRIPHOSPHATE DIPHOSPHATASE"/>
    <property type="match status" value="1"/>
</dbReference>
<dbReference type="KEGG" id="btab:109042412"/>
<feature type="domain" description="Amidohydrolase-related" evidence="2">
    <location>
        <begin position="114"/>
        <end position="452"/>
    </location>
</feature>
<dbReference type="Pfam" id="PF01979">
    <property type="entry name" value="Amidohydro_1"/>
    <property type="match status" value="1"/>
</dbReference>
<keyword evidence="4" id="KW-1185">Reference proteome</keyword>
<protein>
    <recommendedName>
        <fullName evidence="2">Amidohydrolase-related domain-containing protein</fullName>
    </recommendedName>
</protein>
<feature type="chain" id="PRO_5040444749" description="Amidohydrolase-related domain-containing protein" evidence="1">
    <location>
        <begin position="27"/>
        <end position="456"/>
    </location>
</feature>
<dbReference type="InterPro" id="IPR032466">
    <property type="entry name" value="Metal_Hydrolase"/>
</dbReference>
<dbReference type="GO" id="GO:0016810">
    <property type="term" value="F:hydrolase activity, acting on carbon-nitrogen (but not peptide) bonds"/>
    <property type="evidence" value="ECO:0007669"/>
    <property type="project" value="InterPro"/>
</dbReference>
<feature type="signal peptide" evidence="1">
    <location>
        <begin position="1"/>
        <end position="26"/>
    </location>
</feature>
<reference evidence="3" key="1">
    <citation type="submission" date="2021-12" db="EMBL/GenBank/DDBJ databases">
        <authorList>
            <person name="King R."/>
        </authorList>
    </citation>
    <scope>NUCLEOTIDE SEQUENCE</scope>
</reference>
<evidence type="ECO:0000259" key="2">
    <source>
        <dbReference type="Pfam" id="PF01979"/>
    </source>
</evidence>
<dbReference type="SUPFAM" id="SSF51556">
    <property type="entry name" value="Metallo-dependent hydrolases"/>
    <property type="match status" value="1"/>
</dbReference>
<proteinExistence type="predicted"/>
<dbReference type="Proteomes" id="UP001152759">
    <property type="component" value="Chromosome 6"/>
</dbReference>
<evidence type="ECO:0000313" key="4">
    <source>
        <dbReference type="Proteomes" id="UP001152759"/>
    </source>
</evidence>
<dbReference type="InterPro" id="IPR006680">
    <property type="entry name" value="Amidohydro-rel"/>
</dbReference>